<evidence type="ECO:0000256" key="1">
    <source>
        <dbReference type="ARBA" id="ARBA00004613"/>
    </source>
</evidence>
<feature type="chain" id="PRO_5027158743" description="S-protein homolog" evidence="6">
    <location>
        <begin position="24"/>
        <end position="154"/>
    </location>
</feature>
<dbReference type="Pfam" id="PF05938">
    <property type="entry name" value="Self-incomp_S1"/>
    <property type="match status" value="1"/>
</dbReference>
<dbReference type="PANTHER" id="PTHR31232">
    <property type="match status" value="1"/>
</dbReference>
<keyword evidence="4 6" id="KW-0964">Secreted</keyword>
<evidence type="ECO:0000256" key="2">
    <source>
        <dbReference type="ARBA" id="ARBA00005581"/>
    </source>
</evidence>
<dbReference type="KEGG" id="mcha:111022387"/>
<dbReference type="GeneID" id="111022387"/>
<dbReference type="AlphaFoldDB" id="A0A6J1DPP7"/>
<dbReference type="OrthoDB" id="1727555at2759"/>
<evidence type="ECO:0000256" key="3">
    <source>
        <dbReference type="ARBA" id="ARBA00022471"/>
    </source>
</evidence>
<organism evidence="7 8">
    <name type="scientific">Momordica charantia</name>
    <name type="common">Bitter gourd</name>
    <name type="synonym">Balsam pear</name>
    <dbReference type="NCBI Taxonomy" id="3673"/>
    <lineage>
        <taxon>Eukaryota</taxon>
        <taxon>Viridiplantae</taxon>
        <taxon>Streptophyta</taxon>
        <taxon>Embryophyta</taxon>
        <taxon>Tracheophyta</taxon>
        <taxon>Spermatophyta</taxon>
        <taxon>Magnoliopsida</taxon>
        <taxon>eudicotyledons</taxon>
        <taxon>Gunneridae</taxon>
        <taxon>Pentapetalae</taxon>
        <taxon>rosids</taxon>
        <taxon>fabids</taxon>
        <taxon>Cucurbitales</taxon>
        <taxon>Cucurbitaceae</taxon>
        <taxon>Momordiceae</taxon>
        <taxon>Momordica</taxon>
    </lineage>
</organism>
<dbReference type="RefSeq" id="XP_022155249.1">
    <property type="nucleotide sequence ID" value="XM_022299557.1"/>
</dbReference>
<dbReference type="GO" id="GO:0060320">
    <property type="term" value="P:rejection of self pollen"/>
    <property type="evidence" value="ECO:0007669"/>
    <property type="project" value="UniProtKB-KW"/>
</dbReference>
<comment type="subcellular location">
    <subcellularLocation>
        <location evidence="1 6">Secreted</location>
    </subcellularLocation>
</comment>
<comment type="similarity">
    <text evidence="2 6">Belongs to the plant self-incompatibility (S1) protein family.</text>
</comment>
<dbReference type="Proteomes" id="UP000504603">
    <property type="component" value="Unplaced"/>
</dbReference>
<gene>
    <name evidence="8" type="primary">LOC111022387</name>
</gene>
<dbReference type="PANTHER" id="PTHR31232:SF156">
    <property type="entry name" value="PLANT SELF-INCOMPATIBILITY PROTEIN S1 FAMILY-RELATED"/>
    <property type="match status" value="1"/>
</dbReference>
<evidence type="ECO:0000313" key="7">
    <source>
        <dbReference type="Proteomes" id="UP000504603"/>
    </source>
</evidence>
<dbReference type="GO" id="GO:0005576">
    <property type="term" value="C:extracellular region"/>
    <property type="evidence" value="ECO:0007669"/>
    <property type="project" value="UniProtKB-SubCell"/>
</dbReference>
<evidence type="ECO:0000256" key="4">
    <source>
        <dbReference type="ARBA" id="ARBA00022525"/>
    </source>
</evidence>
<sequence>MDPTGRHMIVLLVWSALVVAAAGQDQLSPVVDVIRKGRQSNVFHLHMVNGLDEIIFVRCKSKDTNIGDHFLDLGAEIVWHFEANIWGTTLYWCYAAKAGAKVSFDVFWSEKTQWLGERCGGRGVLNLIWIAKEDGIYLRNLTKNVDELIHKWNE</sequence>
<evidence type="ECO:0000256" key="5">
    <source>
        <dbReference type="ARBA" id="ARBA00022729"/>
    </source>
</evidence>
<keyword evidence="7" id="KW-1185">Reference proteome</keyword>
<protein>
    <recommendedName>
        <fullName evidence="6">S-protein homolog</fullName>
    </recommendedName>
</protein>
<dbReference type="InterPro" id="IPR010264">
    <property type="entry name" value="Self-incomp_S1"/>
</dbReference>
<keyword evidence="3 6" id="KW-0713">Self-incompatibility</keyword>
<keyword evidence="5 6" id="KW-0732">Signal</keyword>
<evidence type="ECO:0000256" key="6">
    <source>
        <dbReference type="RuleBase" id="RU367044"/>
    </source>
</evidence>
<name>A0A6J1DPP7_MOMCH</name>
<evidence type="ECO:0000313" key="8">
    <source>
        <dbReference type="RefSeq" id="XP_022155249.1"/>
    </source>
</evidence>
<reference evidence="8" key="1">
    <citation type="submission" date="2025-08" db="UniProtKB">
        <authorList>
            <consortium name="RefSeq"/>
        </authorList>
    </citation>
    <scope>IDENTIFICATION</scope>
    <source>
        <strain evidence="8">OHB3-1</strain>
    </source>
</reference>
<accession>A0A6J1DPP7</accession>
<feature type="signal peptide" evidence="6">
    <location>
        <begin position="1"/>
        <end position="23"/>
    </location>
</feature>
<proteinExistence type="inferred from homology"/>